<feature type="transmembrane region" description="Helical" evidence="1">
    <location>
        <begin position="37"/>
        <end position="61"/>
    </location>
</feature>
<accession>A0A4R4PCM1</accession>
<dbReference type="OrthoDB" id="5195565at2"/>
<evidence type="ECO:0000256" key="1">
    <source>
        <dbReference type="SAM" id="Phobius"/>
    </source>
</evidence>
<keyword evidence="1" id="KW-0472">Membrane</keyword>
<protein>
    <submittedName>
        <fullName evidence="2">Uncharacterized protein</fullName>
    </submittedName>
</protein>
<keyword evidence="1" id="KW-0812">Transmembrane</keyword>
<dbReference type="Proteomes" id="UP000295431">
    <property type="component" value="Unassembled WGS sequence"/>
</dbReference>
<dbReference type="RefSeq" id="WP_131936004.1">
    <property type="nucleotide sequence ID" value="NZ_BAAAMX010000001.1"/>
</dbReference>
<name>A0A4R4PCM1_9ACTN</name>
<keyword evidence="1" id="KW-1133">Transmembrane helix</keyword>
<dbReference type="EMBL" id="SMJW01000002">
    <property type="protein sequence ID" value="TDC20215.1"/>
    <property type="molecule type" value="Genomic_DNA"/>
</dbReference>
<gene>
    <name evidence="2" type="ORF">E1284_01050</name>
</gene>
<feature type="transmembrane region" description="Helical" evidence="1">
    <location>
        <begin position="73"/>
        <end position="92"/>
    </location>
</feature>
<keyword evidence="3" id="KW-1185">Reference proteome</keyword>
<sequence length="162" mass="17913">MGSEDAPVRPRVRRVLRWWPPLFALWMLFVGDWSWQIGVWGAAMALVAAVSADLVAAVGLLDARGRWGWARELGSAAVAVIVDFGILVRVLVTSIAARRREAGVFLEDTSASGTGPLPAGRRAWVELVAGWSPNCYVIDISPDSGRRMIHDLRPRRQSERPW</sequence>
<dbReference type="AlphaFoldDB" id="A0A4R4PCM1"/>
<evidence type="ECO:0000313" key="3">
    <source>
        <dbReference type="Proteomes" id="UP000295431"/>
    </source>
</evidence>
<proteinExistence type="predicted"/>
<organism evidence="2 3">
    <name type="scientific">Actinomadura bangladeshensis</name>
    <dbReference type="NCBI Taxonomy" id="453573"/>
    <lineage>
        <taxon>Bacteria</taxon>
        <taxon>Bacillati</taxon>
        <taxon>Actinomycetota</taxon>
        <taxon>Actinomycetes</taxon>
        <taxon>Streptosporangiales</taxon>
        <taxon>Thermomonosporaceae</taxon>
        <taxon>Actinomadura</taxon>
    </lineage>
</organism>
<comment type="caution">
    <text evidence="2">The sequence shown here is derived from an EMBL/GenBank/DDBJ whole genome shotgun (WGS) entry which is preliminary data.</text>
</comment>
<evidence type="ECO:0000313" key="2">
    <source>
        <dbReference type="EMBL" id="TDC20215.1"/>
    </source>
</evidence>
<reference evidence="2 3" key="1">
    <citation type="submission" date="2019-03" db="EMBL/GenBank/DDBJ databases">
        <title>Draft genome sequences of novel Actinobacteria.</title>
        <authorList>
            <person name="Sahin N."/>
            <person name="Ay H."/>
            <person name="Saygin H."/>
        </authorList>
    </citation>
    <scope>NUCLEOTIDE SEQUENCE [LARGE SCALE GENOMIC DNA]</scope>
    <source>
        <strain evidence="2 3">DSM 45347</strain>
    </source>
</reference>